<dbReference type="InterPro" id="IPR017871">
    <property type="entry name" value="ABC_transporter-like_CS"/>
</dbReference>
<feature type="transmembrane region" description="Helical" evidence="4">
    <location>
        <begin position="428"/>
        <end position="453"/>
    </location>
</feature>
<dbReference type="SUPFAM" id="SSF52540">
    <property type="entry name" value="P-loop containing nucleoside triphosphate hydrolases"/>
    <property type="match status" value="1"/>
</dbReference>
<keyword evidence="4" id="KW-1133">Transmembrane helix</keyword>
<dbReference type="SMART" id="SM00382">
    <property type="entry name" value="AAA"/>
    <property type="match status" value="1"/>
</dbReference>
<dbReference type="PROSITE" id="PS50893">
    <property type="entry name" value="ABC_TRANSPORTER_2"/>
    <property type="match status" value="1"/>
</dbReference>
<evidence type="ECO:0000256" key="1">
    <source>
        <dbReference type="ARBA" id="ARBA00022741"/>
    </source>
</evidence>
<gene>
    <name evidence="6" type="ORF">HINF_LOCUS9950</name>
</gene>
<dbReference type="PROSITE" id="PS00211">
    <property type="entry name" value="ABC_TRANSPORTER_1"/>
    <property type="match status" value="1"/>
</dbReference>
<comment type="caution">
    <text evidence="6">The sequence shown here is derived from an EMBL/GenBank/DDBJ whole genome shotgun (WGS) entry which is preliminary data.</text>
</comment>
<dbReference type="Pfam" id="PF00005">
    <property type="entry name" value="ABC_tran"/>
    <property type="match status" value="1"/>
</dbReference>
<sequence>MQLTLDHAEFNVSVLIFGILVSALQIFFVFCLVEKAKMQSTLQNIIQRRKTNEENESEQKIITESTNSEPIQTLETETEQKPPETKIVYAQNQPQTVETAKIGLQLRNVYHKYNNKSFAVNGFSIDIPKGQIFGLLGSNGSGKSTLMHCLAGMYKPQGNALLEDNGKIIDLFQLKNPSQYFSVVPQNDIFWPGLTIMQHLRLMQLYNAMDVDIELLLKELKLTEFKNQAASTLSGGQKRRLSIAMAMTMRPRVIAFDEPSCGLGVTTKRFVHQAILGVLSKDTTLLLTTHDMEEVEALADECCIMHFGRILKTGSVARMCSQQKFDLKIRGNNELVQVLMEELQCTYPVKNAVCDFWCFTITNMDQLQIIIIFNIIFILYCVIISKIQNILHLLQLKQNQNYQSIQNQQTSFYTQSILVDSNRDCVGVSIAVTVATTFVLLASSWYCLLAILLRHIKLSTPSMENDTTATSTMIIVWLTIQSGSG</sequence>
<name>A0ABP1H6U1_9EUKA</name>
<keyword evidence="1" id="KW-0547">Nucleotide-binding</keyword>
<dbReference type="Proteomes" id="UP001642409">
    <property type="component" value="Unassembled WGS sequence"/>
</dbReference>
<dbReference type="EMBL" id="CAXDID020000021">
    <property type="protein sequence ID" value="CAL5987553.1"/>
    <property type="molecule type" value="Genomic_DNA"/>
</dbReference>
<feature type="compositionally biased region" description="Basic and acidic residues" evidence="3">
    <location>
        <begin position="50"/>
        <end position="61"/>
    </location>
</feature>
<dbReference type="InterPro" id="IPR003439">
    <property type="entry name" value="ABC_transporter-like_ATP-bd"/>
</dbReference>
<keyword evidence="4" id="KW-0472">Membrane</keyword>
<dbReference type="InterPro" id="IPR003593">
    <property type="entry name" value="AAA+_ATPase"/>
</dbReference>
<keyword evidence="7" id="KW-1185">Reference proteome</keyword>
<dbReference type="PANTHER" id="PTHR43582:SF2">
    <property type="entry name" value="LINEARMYCIN RESISTANCE ATP-BINDING PROTEIN LNRL"/>
    <property type="match status" value="1"/>
</dbReference>
<feature type="compositionally biased region" description="Polar residues" evidence="3">
    <location>
        <begin position="62"/>
        <end position="71"/>
    </location>
</feature>
<dbReference type="Gene3D" id="3.40.50.300">
    <property type="entry name" value="P-loop containing nucleotide triphosphate hydrolases"/>
    <property type="match status" value="1"/>
</dbReference>
<organism evidence="6 7">
    <name type="scientific">Hexamita inflata</name>
    <dbReference type="NCBI Taxonomy" id="28002"/>
    <lineage>
        <taxon>Eukaryota</taxon>
        <taxon>Metamonada</taxon>
        <taxon>Diplomonadida</taxon>
        <taxon>Hexamitidae</taxon>
        <taxon>Hexamitinae</taxon>
        <taxon>Hexamita</taxon>
    </lineage>
</organism>
<evidence type="ECO:0000256" key="3">
    <source>
        <dbReference type="SAM" id="MobiDB-lite"/>
    </source>
</evidence>
<evidence type="ECO:0000313" key="6">
    <source>
        <dbReference type="EMBL" id="CAL5987553.1"/>
    </source>
</evidence>
<feature type="transmembrane region" description="Helical" evidence="4">
    <location>
        <begin position="369"/>
        <end position="387"/>
    </location>
</feature>
<keyword evidence="2" id="KW-0067">ATP-binding</keyword>
<feature type="domain" description="ABC transporter" evidence="5">
    <location>
        <begin position="104"/>
        <end position="332"/>
    </location>
</feature>
<dbReference type="InterPro" id="IPR027417">
    <property type="entry name" value="P-loop_NTPase"/>
</dbReference>
<accession>A0ABP1H6U1</accession>
<evidence type="ECO:0000313" key="7">
    <source>
        <dbReference type="Proteomes" id="UP001642409"/>
    </source>
</evidence>
<protein>
    <submittedName>
        <fullName evidence="6">ABC_transporter family protein</fullName>
    </submittedName>
</protein>
<evidence type="ECO:0000256" key="4">
    <source>
        <dbReference type="SAM" id="Phobius"/>
    </source>
</evidence>
<feature type="region of interest" description="Disordered" evidence="3">
    <location>
        <begin position="49"/>
        <end position="81"/>
    </location>
</feature>
<evidence type="ECO:0000259" key="5">
    <source>
        <dbReference type="PROSITE" id="PS50893"/>
    </source>
</evidence>
<evidence type="ECO:0000256" key="2">
    <source>
        <dbReference type="ARBA" id="ARBA00022840"/>
    </source>
</evidence>
<keyword evidence="4" id="KW-0812">Transmembrane</keyword>
<proteinExistence type="predicted"/>
<dbReference type="PANTHER" id="PTHR43582">
    <property type="entry name" value="LINEARMYCIN RESISTANCE ATP-BINDING PROTEIN LNRL"/>
    <property type="match status" value="1"/>
</dbReference>
<reference evidence="6 7" key="1">
    <citation type="submission" date="2024-07" db="EMBL/GenBank/DDBJ databases">
        <authorList>
            <person name="Akdeniz Z."/>
        </authorList>
    </citation>
    <scope>NUCLEOTIDE SEQUENCE [LARGE SCALE GENOMIC DNA]</scope>
</reference>
<feature type="transmembrane region" description="Helical" evidence="4">
    <location>
        <begin position="12"/>
        <end position="33"/>
    </location>
</feature>